<evidence type="ECO:0000256" key="2">
    <source>
        <dbReference type="SAM" id="SignalP"/>
    </source>
</evidence>
<feature type="signal peptide" evidence="2">
    <location>
        <begin position="1"/>
        <end position="20"/>
    </location>
</feature>
<protein>
    <recommendedName>
        <fullName evidence="5">Lipocalin-like domain-containing protein</fullName>
    </recommendedName>
</protein>
<feature type="chain" id="PRO_5011713233" description="Lipocalin-like domain-containing protein" evidence="2">
    <location>
        <begin position="21"/>
        <end position="251"/>
    </location>
</feature>
<evidence type="ECO:0008006" key="5">
    <source>
        <dbReference type="Google" id="ProtNLM"/>
    </source>
</evidence>
<keyword evidence="4" id="KW-1185">Reference proteome</keyword>
<feature type="region of interest" description="Disordered" evidence="1">
    <location>
        <begin position="24"/>
        <end position="58"/>
    </location>
</feature>
<dbReference type="PROSITE" id="PS51257">
    <property type="entry name" value="PROKAR_LIPOPROTEIN"/>
    <property type="match status" value="1"/>
</dbReference>
<dbReference type="AlphaFoldDB" id="A0A1G9YT37"/>
<accession>A0A1G9YT37</accession>
<dbReference type="RefSeq" id="WP_093209318.1">
    <property type="nucleotide sequence ID" value="NZ_FNGS01000017.1"/>
</dbReference>
<gene>
    <name evidence="3" type="ORF">SAMN04488090_5033</name>
</gene>
<dbReference type="EMBL" id="FNGS01000017">
    <property type="protein sequence ID" value="SDN12274.1"/>
    <property type="molecule type" value="Genomic_DNA"/>
</dbReference>
<name>A0A1G9YT37_9BACT</name>
<evidence type="ECO:0000313" key="4">
    <source>
        <dbReference type="Proteomes" id="UP000198901"/>
    </source>
</evidence>
<dbReference type="OrthoDB" id="9907428at2"/>
<organism evidence="3 4">
    <name type="scientific">Siphonobacter aquaeclarae</name>
    <dbReference type="NCBI Taxonomy" id="563176"/>
    <lineage>
        <taxon>Bacteria</taxon>
        <taxon>Pseudomonadati</taxon>
        <taxon>Bacteroidota</taxon>
        <taxon>Cytophagia</taxon>
        <taxon>Cytophagales</taxon>
        <taxon>Cytophagaceae</taxon>
        <taxon>Siphonobacter</taxon>
    </lineage>
</organism>
<dbReference type="Proteomes" id="UP000198901">
    <property type="component" value="Unassembled WGS sequence"/>
</dbReference>
<proteinExistence type="predicted"/>
<keyword evidence="2" id="KW-0732">Signal</keyword>
<evidence type="ECO:0000313" key="3">
    <source>
        <dbReference type="EMBL" id="SDN12274.1"/>
    </source>
</evidence>
<sequence length="251" mass="26818">MKHTATLIAGLILLFISCQKGDVMTPPRPQDSDANSPTTFDLPPEEPGGQGSWDWSDVTVTYNPPTSPTTNTAEPFINSGKASGSFTSNGQLDKFTTDVVVFKTEPSAPNFSFVPPTGAIKVWMGFILRTYGGNYYMIKAYPVAISNGNAYYTSAPVNTPIAAGNIYRSTAGGPIGIPENFSWTPAQYGPDGIVTTPGYWTCSKCEIQSITGDVTVSLLKMNADGTLTLKATVKIGGTTYTIDRVGFKRLV</sequence>
<reference evidence="3 4" key="1">
    <citation type="submission" date="2016-10" db="EMBL/GenBank/DDBJ databases">
        <authorList>
            <person name="de Groot N.N."/>
        </authorList>
    </citation>
    <scope>NUCLEOTIDE SEQUENCE [LARGE SCALE GENOMIC DNA]</scope>
    <source>
        <strain evidence="3 4">DSM 21668</strain>
    </source>
</reference>
<evidence type="ECO:0000256" key="1">
    <source>
        <dbReference type="SAM" id="MobiDB-lite"/>
    </source>
</evidence>